<evidence type="ECO:0000313" key="3">
    <source>
        <dbReference type="Proteomes" id="UP001500051"/>
    </source>
</evidence>
<dbReference type="InterPro" id="IPR009799">
    <property type="entry name" value="EthD_dom"/>
</dbReference>
<gene>
    <name evidence="2" type="ORF">GCM10022204_05230</name>
</gene>
<accession>A0ABP7CLA4</accession>
<dbReference type="PANTHER" id="PTHR40260">
    <property type="entry name" value="BLR8190 PROTEIN"/>
    <property type="match status" value="1"/>
</dbReference>
<keyword evidence="3" id="KW-1185">Reference proteome</keyword>
<feature type="domain" description="EthD" evidence="1">
    <location>
        <begin position="10"/>
        <end position="90"/>
    </location>
</feature>
<dbReference type="EMBL" id="BAAAYX010000002">
    <property type="protein sequence ID" value="GAA3692690.1"/>
    <property type="molecule type" value="Genomic_DNA"/>
</dbReference>
<dbReference type="Pfam" id="PF07110">
    <property type="entry name" value="EthD"/>
    <property type="match status" value="1"/>
</dbReference>
<organism evidence="2 3">
    <name type="scientific">Microlunatus aurantiacus</name>
    <dbReference type="NCBI Taxonomy" id="446786"/>
    <lineage>
        <taxon>Bacteria</taxon>
        <taxon>Bacillati</taxon>
        <taxon>Actinomycetota</taxon>
        <taxon>Actinomycetes</taxon>
        <taxon>Propionibacteriales</taxon>
        <taxon>Propionibacteriaceae</taxon>
        <taxon>Microlunatus</taxon>
    </lineage>
</organism>
<name>A0ABP7CLA4_9ACTN</name>
<dbReference type="RefSeq" id="WP_344810709.1">
    <property type="nucleotide sequence ID" value="NZ_BAAAYX010000002.1"/>
</dbReference>
<dbReference type="InterPro" id="IPR011008">
    <property type="entry name" value="Dimeric_a/b-barrel"/>
</dbReference>
<dbReference type="SUPFAM" id="SSF54909">
    <property type="entry name" value="Dimeric alpha+beta barrel"/>
    <property type="match status" value="1"/>
</dbReference>
<comment type="caution">
    <text evidence="2">The sequence shown here is derived from an EMBL/GenBank/DDBJ whole genome shotgun (WGS) entry which is preliminary data.</text>
</comment>
<dbReference type="Proteomes" id="UP001500051">
    <property type="component" value="Unassembled WGS sequence"/>
</dbReference>
<dbReference type="PANTHER" id="PTHR40260:SF2">
    <property type="entry name" value="BLR8190 PROTEIN"/>
    <property type="match status" value="1"/>
</dbReference>
<dbReference type="NCBIfam" id="TIGR02118">
    <property type="entry name" value="EthD family reductase"/>
    <property type="match status" value="1"/>
</dbReference>
<protein>
    <submittedName>
        <fullName evidence="2">EthD family reductase</fullName>
    </submittedName>
</protein>
<reference evidence="3" key="1">
    <citation type="journal article" date="2019" name="Int. J. Syst. Evol. Microbiol.">
        <title>The Global Catalogue of Microorganisms (GCM) 10K type strain sequencing project: providing services to taxonomists for standard genome sequencing and annotation.</title>
        <authorList>
            <consortium name="The Broad Institute Genomics Platform"/>
            <consortium name="The Broad Institute Genome Sequencing Center for Infectious Disease"/>
            <person name="Wu L."/>
            <person name="Ma J."/>
        </authorList>
    </citation>
    <scope>NUCLEOTIDE SEQUENCE [LARGE SCALE GENOMIC DNA]</scope>
    <source>
        <strain evidence="3">JCM 16548</strain>
    </source>
</reference>
<evidence type="ECO:0000313" key="2">
    <source>
        <dbReference type="EMBL" id="GAA3692690.1"/>
    </source>
</evidence>
<evidence type="ECO:0000259" key="1">
    <source>
        <dbReference type="Pfam" id="PF07110"/>
    </source>
</evidence>
<dbReference type="Gene3D" id="3.30.70.100">
    <property type="match status" value="1"/>
</dbReference>
<sequence>MSAKLVVLYNPPTDPSAFDAHYEAQHVPLVKAVPGLGSITVSVGPVGTPDGPAPYHRVATMTFASMADLQAGLGSPEGGAAAEDLASFATGGATMLVFDEVEL</sequence>
<proteinExistence type="predicted"/>